<evidence type="ECO:0000256" key="4">
    <source>
        <dbReference type="ARBA" id="ARBA00022723"/>
    </source>
</evidence>
<reference evidence="13" key="2">
    <citation type="submission" date="2025-09" db="UniProtKB">
        <authorList>
            <consortium name="Ensembl"/>
        </authorList>
    </citation>
    <scope>IDENTIFICATION</scope>
</reference>
<evidence type="ECO:0000256" key="3">
    <source>
        <dbReference type="ARBA" id="ARBA00012115"/>
    </source>
</evidence>
<dbReference type="AlphaFoldDB" id="A0A3B3D4Y1"/>
<dbReference type="Pfam" id="PF03372">
    <property type="entry name" value="Exo_endo_phos"/>
    <property type="match status" value="1"/>
</dbReference>
<dbReference type="Ensembl" id="ENSOMET00000008454.1">
    <property type="protein sequence ID" value="ENSOMEP00000024916.1"/>
    <property type="gene ID" value="ENSOMEG00000005845.1"/>
</dbReference>
<feature type="active site" description="Proton donor/acceptor" evidence="9">
    <location>
        <position position="148"/>
    </location>
</feature>
<evidence type="ECO:0000256" key="11">
    <source>
        <dbReference type="PIRSR" id="PIRSR604808-3"/>
    </source>
</evidence>
<protein>
    <recommendedName>
        <fullName evidence="3">exodeoxyribonuclease III</fullName>
        <ecNumber evidence="3">3.1.11.2</ecNumber>
    </recommendedName>
</protein>
<dbReference type="GO" id="GO:0003906">
    <property type="term" value="F:DNA-(apurinic or apyrimidinic site) endonuclease activity"/>
    <property type="evidence" value="ECO:0007669"/>
    <property type="project" value="TreeGrafter"/>
</dbReference>
<evidence type="ECO:0000256" key="1">
    <source>
        <dbReference type="ARBA" id="ARBA00000493"/>
    </source>
</evidence>
<accession>A0A3B3D4Y1</accession>
<dbReference type="PANTHER" id="PTHR22748">
    <property type="entry name" value="AP ENDONUCLEASE"/>
    <property type="match status" value="1"/>
</dbReference>
<keyword evidence="10" id="KW-0464">Manganese</keyword>
<dbReference type="SUPFAM" id="SSF56219">
    <property type="entry name" value="DNase I-like"/>
    <property type="match status" value="1"/>
</dbReference>
<comment type="cofactor">
    <cofactor evidence="10">
        <name>Mg(2+)</name>
        <dbReference type="ChEBI" id="CHEBI:18420"/>
    </cofactor>
    <cofactor evidence="10">
        <name>Mn(2+)</name>
        <dbReference type="ChEBI" id="CHEBI:29035"/>
    </cofactor>
    <text evidence="10">Probably binds two magnesium or manganese ions per subunit.</text>
</comment>
<evidence type="ECO:0000256" key="8">
    <source>
        <dbReference type="ARBA" id="ARBA00023204"/>
    </source>
</evidence>
<feature type="active site" description="Proton acceptor" evidence="9">
    <location>
        <position position="236"/>
    </location>
</feature>
<dbReference type="InterPro" id="IPR004808">
    <property type="entry name" value="AP_endonuc_1"/>
</dbReference>
<dbReference type="GO" id="GO:0005634">
    <property type="term" value="C:nucleus"/>
    <property type="evidence" value="ECO:0007669"/>
    <property type="project" value="TreeGrafter"/>
</dbReference>
<proteinExistence type="inferred from homology"/>
<evidence type="ECO:0000313" key="13">
    <source>
        <dbReference type="Ensembl" id="ENSOMEP00000024916.1"/>
    </source>
</evidence>
<evidence type="ECO:0000256" key="10">
    <source>
        <dbReference type="PIRSR" id="PIRSR604808-2"/>
    </source>
</evidence>
<evidence type="ECO:0000256" key="9">
    <source>
        <dbReference type="PIRSR" id="PIRSR604808-1"/>
    </source>
</evidence>
<dbReference type="CDD" id="cd09076">
    <property type="entry name" value="L1-EN"/>
    <property type="match status" value="1"/>
</dbReference>
<keyword evidence="7 10" id="KW-0460">Magnesium</keyword>
<dbReference type="Proteomes" id="UP000261560">
    <property type="component" value="Unplaced"/>
</dbReference>
<dbReference type="GO" id="GO:0008311">
    <property type="term" value="F:double-stranded DNA 3'-5' DNA exonuclease activity"/>
    <property type="evidence" value="ECO:0007669"/>
    <property type="project" value="UniProtKB-EC"/>
</dbReference>
<evidence type="ECO:0000256" key="7">
    <source>
        <dbReference type="ARBA" id="ARBA00022842"/>
    </source>
</evidence>
<keyword evidence="14" id="KW-1185">Reference proteome</keyword>
<evidence type="ECO:0000313" key="14">
    <source>
        <dbReference type="Proteomes" id="UP000261560"/>
    </source>
</evidence>
<feature type="binding site" evidence="10">
    <location>
        <position position="17"/>
    </location>
    <ligand>
        <name>Mg(2+)</name>
        <dbReference type="ChEBI" id="CHEBI:18420"/>
        <label>1</label>
    </ligand>
</feature>
<dbReference type="Gene3D" id="3.60.10.10">
    <property type="entry name" value="Endonuclease/exonuclease/phosphatase"/>
    <property type="match status" value="1"/>
</dbReference>
<dbReference type="STRING" id="30732.ENSOMEP00000024916"/>
<dbReference type="PaxDb" id="30732-ENSOMEP00000024916"/>
<organism evidence="13 14">
    <name type="scientific">Oryzias melastigma</name>
    <name type="common">Marine medaka</name>
    <dbReference type="NCBI Taxonomy" id="30732"/>
    <lineage>
        <taxon>Eukaryota</taxon>
        <taxon>Metazoa</taxon>
        <taxon>Chordata</taxon>
        <taxon>Craniata</taxon>
        <taxon>Vertebrata</taxon>
        <taxon>Euteleostomi</taxon>
        <taxon>Actinopterygii</taxon>
        <taxon>Neopterygii</taxon>
        <taxon>Teleostei</taxon>
        <taxon>Neoteleostei</taxon>
        <taxon>Acanthomorphata</taxon>
        <taxon>Ovalentaria</taxon>
        <taxon>Atherinomorphae</taxon>
        <taxon>Beloniformes</taxon>
        <taxon>Adrianichthyidae</taxon>
        <taxon>Oryziinae</taxon>
        <taxon>Oryzias</taxon>
    </lineage>
</organism>
<keyword evidence="6" id="KW-0378">Hydrolase</keyword>
<dbReference type="OMA" id="CERIYIL"/>
<feature type="site" description="Transition state stabilizer" evidence="11">
    <location>
        <position position="150"/>
    </location>
</feature>
<keyword evidence="8" id="KW-0234">DNA repair</keyword>
<dbReference type="GO" id="GO:0008081">
    <property type="term" value="F:phosphoric diester hydrolase activity"/>
    <property type="evidence" value="ECO:0007669"/>
    <property type="project" value="TreeGrafter"/>
</dbReference>
<feature type="binding site" evidence="10">
    <location>
        <position position="235"/>
    </location>
    <ligand>
        <name>Mg(2+)</name>
        <dbReference type="ChEBI" id="CHEBI:18420"/>
        <label>1</label>
    </ligand>
</feature>
<evidence type="ECO:0000259" key="12">
    <source>
        <dbReference type="Pfam" id="PF03372"/>
    </source>
</evidence>
<feature type="site" description="Important for catalytic activity" evidence="11">
    <location>
        <position position="211"/>
    </location>
</feature>
<comment type="similarity">
    <text evidence="2">Belongs to the DNA repair enzymes AP/ExoA family.</text>
</comment>
<feature type="binding site" evidence="10">
    <location>
        <position position="150"/>
    </location>
    <ligand>
        <name>Mg(2+)</name>
        <dbReference type="ChEBI" id="CHEBI:18420"/>
        <label>1</label>
    </ligand>
</feature>
<reference evidence="13" key="1">
    <citation type="submission" date="2025-08" db="UniProtKB">
        <authorList>
            <consortium name="Ensembl"/>
        </authorList>
    </citation>
    <scope>IDENTIFICATION</scope>
</reference>
<evidence type="ECO:0000256" key="5">
    <source>
        <dbReference type="ARBA" id="ARBA00022763"/>
    </source>
</evidence>
<dbReference type="PANTHER" id="PTHR22748:SF26">
    <property type="entry name" value="ENDONUCLEASE_EXONUCLEASE_PHOSPHATASE DOMAIN-CONTAINING PROTEIN"/>
    <property type="match status" value="1"/>
</dbReference>
<feature type="site" description="Interaction with DNA substrate" evidence="11">
    <location>
        <position position="236"/>
    </location>
</feature>
<feature type="binding site" evidence="10">
    <location>
        <position position="148"/>
    </location>
    <ligand>
        <name>Mg(2+)</name>
        <dbReference type="ChEBI" id="CHEBI:18420"/>
        <label>1</label>
    </ligand>
</feature>
<evidence type="ECO:0000256" key="2">
    <source>
        <dbReference type="ARBA" id="ARBA00007092"/>
    </source>
</evidence>
<dbReference type="EC" id="3.1.11.2" evidence="3"/>
<dbReference type="GeneTree" id="ENSGT00950000183016"/>
<keyword evidence="5" id="KW-0227">DNA damage</keyword>
<keyword evidence="4 10" id="KW-0479">Metal-binding</keyword>
<evidence type="ECO:0000256" key="6">
    <source>
        <dbReference type="ARBA" id="ARBA00022801"/>
    </source>
</evidence>
<feature type="binding site" evidence="10">
    <location>
        <position position="46"/>
    </location>
    <ligand>
        <name>Mg(2+)</name>
        <dbReference type="ChEBI" id="CHEBI:18420"/>
        <label>1</label>
    </ligand>
</feature>
<feature type="active site" evidence="9">
    <location>
        <position position="118"/>
    </location>
</feature>
<feature type="binding site" evidence="10">
    <location>
        <position position="236"/>
    </location>
    <ligand>
        <name>Mg(2+)</name>
        <dbReference type="ChEBI" id="CHEBI:18420"/>
        <label>1</label>
    </ligand>
</feature>
<sequence>MTQEQYDNIEIKIITLNVKGINHVVKRRKILTGLKKDKVHVALLQETHLTDLEHLKLRQDWVGQVFFASYTSKSRVVAIIIHKHLPFTLDKVVRDREGRFVLITGFMYGEQIMIGSVYAPNSYESSFYSKLLAEISAICPDSVVLGGDFNCGLAPNLDYKPAKNSPTSKISHATTELCTALGLLDASRVINLQGKDFTFFSHPHHSFSRIDYIFVSRLTLDRTKSCSINTCPLSDHSSVTIELVPPYYDPQNRQWHFNPLLLSNPAFISYLEAEWELYISQTDTEQRAQSFFFCNHLKKLEAARSALDHLLTQKAESAVFFAKHRLFTSGNKPGRLLSRLARGWAAPTIISSLKDNNSTRHFKTKNICNVMKEFFQNLYTSECQNT</sequence>
<dbReference type="GO" id="GO:0046872">
    <property type="term" value="F:metal ion binding"/>
    <property type="evidence" value="ECO:0007669"/>
    <property type="project" value="UniProtKB-KW"/>
</dbReference>
<comment type="catalytic activity">
    <reaction evidence="1">
        <text>Exonucleolytic cleavage in the 3'- to 5'-direction to yield nucleoside 5'-phosphates.</text>
        <dbReference type="EC" id="3.1.11.2"/>
    </reaction>
</comment>
<dbReference type="InterPro" id="IPR036691">
    <property type="entry name" value="Endo/exonu/phosph_ase_sf"/>
</dbReference>
<feature type="domain" description="Endonuclease/exonuclease/phosphatase" evidence="12">
    <location>
        <begin position="15"/>
        <end position="236"/>
    </location>
</feature>
<name>A0A3B3D4Y1_ORYME</name>
<dbReference type="InterPro" id="IPR005135">
    <property type="entry name" value="Endo/exonuclease/phosphatase"/>
</dbReference>
<dbReference type="GO" id="GO:0006284">
    <property type="term" value="P:base-excision repair"/>
    <property type="evidence" value="ECO:0007669"/>
    <property type="project" value="TreeGrafter"/>
</dbReference>